<feature type="compositionally biased region" description="Basic and acidic residues" evidence="1">
    <location>
        <begin position="51"/>
        <end position="60"/>
    </location>
</feature>
<name>A0A4S8QUW4_9HELO</name>
<keyword evidence="3" id="KW-1185">Reference proteome</keyword>
<evidence type="ECO:0000313" key="3">
    <source>
        <dbReference type="Proteomes" id="UP000308671"/>
    </source>
</evidence>
<accession>A0A4S8QUW4</accession>
<protein>
    <submittedName>
        <fullName evidence="2">Uncharacterized protein</fullName>
    </submittedName>
</protein>
<feature type="compositionally biased region" description="Polar residues" evidence="1">
    <location>
        <begin position="33"/>
        <end position="50"/>
    </location>
</feature>
<evidence type="ECO:0000256" key="1">
    <source>
        <dbReference type="SAM" id="MobiDB-lite"/>
    </source>
</evidence>
<dbReference type="EMBL" id="PQXL01000627">
    <property type="protein sequence ID" value="THV44494.1"/>
    <property type="molecule type" value="Genomic_DNA"/>
</dbReference>
<sequence>MTNNTLGTCPLGGLVSLPAQLKHQPFSDAAQATPATTKGAQQATFEQLGSDTEKLETRDQ</sequence>
<organism evidence="2 3">
    <name type="scientific">Botrytis galanthina</name>
    <dbReference type="NCBI Taxonomy" id="278940"/>
    <lineage>
        <taxon>Eukaryota</taxon>
        <taxon>Fungi</taxon>
        <taxon>Dikarya</taxon>
        <taxon>Ascomycota</taxon>
        <taxon>Pezizomycotina</taxon>
        <taxon>Leotiomycetes</taxon>
        <taxon>Helotiales</taxon>
        <taxon>Sclerotiniaceae</taxon>
        <taxon>Botrytis</taxon>
    </lineage>
</organism>
<reference evidence="2 3" key="1">
    <citation type="submission" date="2017-12" db="EMBL/GenBank/DDBJ databases">
        <title>Comparative genomics of Botrytis spp.</title>
        <authorList>
            <person name="Valero-Jimenez C.A."/>
            <person name="Tapia P."/>
            <person name="Veloso J."/>
            <person name="Silva-Moreno E."/>
            <person name="Staats M."/>
            <person name="Valdes J.H."/>
            <person name="Van Kan J.A.L."/>
        </authorList>
    </citation>
    <scope>NUCLEOTIDE SEQUENCE [LARGE SCALE GENOMIC DNA]</scope>
    <source>
        <strain evidence="2 3">MUCL435</strain>
    </source>
</reference>
<feature type="region of interest" description="Disordered" evidence="1">
    <location>
        <begin position="25"/>
        <end position="60"/>
    </location>
</feature>
<dbReference type="Proteomes" id="UP000308671">
    <property type="component" value="Unassembled WGS sequence"/>
</dbReference>
<evidence type="ECO:0000313" key="2">
    <source>
        <dbReference type="EMBL" id="THV44494.1"/>
    </source>
</evidence>
<proteinExistence type="predicted"/>
<dbReference type="AlphaFoldDB" id="A0A4S8QUW4"/>
<gene>
    <name evidence="2" type="ORF">BGAL_0629g00020</name>
</gene>
<comment type="caution">
    <text evidence="2">The sequence shown here is derived from an EMBL/GenBank/DDBJ whole genome shotgun (WGS) entry which is preliminary data.</text>
</comment>